<dbReference type="InterPro" id="IPR050465">
    <property type="entry name" value="UPF0194_transport"/>
</dbReference>
<protein>
    <submittedName>
        <fullName evidence="8">Unannotated protein</fullName>
    </submittedName>
</protein>
<keyword evidence="5" id="KW-0175">Coiled coil</keyword>
<dbReference type="PANTHER" id="PTHR32347">
    <property type="entry name" value="EFFLUX SYSTEM COMPONENT YKNX-RELATED"/>
    <property type="match status" value="1"/>
</dbReference>
<dbReference type="SUPFAM" id="SSF141072">
    <property type="entry name" value="CalX-like"/>
    <property type="match status" value="3"/>
</dbReference>
<dbReference type="GO" id="GO:0016020">
    <property type="term" value="C:membrane"/>
    <property type="evidence" value="ECO:0007669"/>
    <property type="project" value="InterPro"/>
</dbReference>
<evidence type="ECO:0000256" key="5">
    <source>
        <dbReference type="ARBA" id="ARBA00023054"/>
    </source>
</evidence>
<dbReference type="GO" id="GO:0007154">
    <property type="term" value="P:cell communication"/>
    <property type="evidence" value="ECO:0007669"/>
    <property type="project" value="InterPro"/>
</dbReference>
<dbReference type="InterPro" id="IPR036366">
    <property type="entry name" value="PGBDSf"/>
</dbReference>
<dbReference type="InterPro" id="IPR003644">
    <property type="entry name" value="Calx_beta"/>
</dbReference>
<keyword evidence="2" id="KW-0732">Signal</keyword>
<proteinExistence type="predicted"/>
<evidence type="ECO:0000256" key="1">
    <source>
        <dbReference type="ARBA" id="ARBA00004196"/>
    </source>
</evidence>
<dbReference type="Gene3D" id="1.10.101.10">
    <property type="entry name" value="PGBD-like superfamily/PGBD"/>
    <property type="match status" value="1"/>
</dbReference>
<evidence type="ECO:0000256" key="4">
    <source>
        <dbReference type="ARBA" id="ARBA00022837"/>
    </source>
</evidence>
<accession>A0A6J7VW25</accession>
<feature type="domain" description="Calx-beta" evidence="7">
    <location>
        <begin position="357"/>
        <end position="422"/>
    </location>
</feature>
<dbReference type="InterPro" id="IPR002477">
    <property type="entry name" value="Peptidoglycan-bd-like"/>
</dbReference>
<evidence type="ECO:0000259" key="7">
    <source>
        <dbReference type="Pfam" id="PF03160"/>
    </source>
</evidence>
<evidence type="ECO:0000256" key="3">
    <source>
        <dbReference type="ARBA" id="ARBA00022737"/>
    </source>
</evidence>
<dbReference type="AlphaFoldDB" id="A0A6J7VW25"/>
<evidence type="ECO:0000313" key="8">
    <source>
        <dbReference type="EMBL" id="CAB5127206.1"/>
    </source>
</evidence>
<organism evidence="8">
    <name type="scientific">freshwater metagenome</name>
    <dbReference type="NCBI Taxonomy" id="449393"/>
    <lineage>
        <taxon>unclassified sequences</taxon>
        <taxon>metagenomes</taxon>
        <taxon>ecological metagenomes</taxon>
    </lineage>
</organism>
<comment type="subcellular location">
    <subcellularLocation>
        <location evidence="1">Cell envelope</location>
    </subcellularLocation>
</comment>
<dbReference type="Gene3D" id="2.40.420.20">
    <property type="match status" value="1"/>
</dbReference>
<feature type="domain" description="Calx-beta" evidence="7">
    <location>
        <begin position="470"/>
        <end position="526"/>
    </location>
</feature>
<dbReference type="GO" id="GO:0030313">
    <property type="term" value="C:cell envelope"/>
    <property type="evidence" value="ECO:0007669"/>
    <property type="project" value="UniProtKB-SubCell"/>
</dbReference>
<name>A0A6J7VW25_9ZZZZ</name>
<dbReference type="EMBL" id="CAFBRX010000113">
    <property type="protein sequence ID" value="CAB5127206.1"/>
    <property type="molecule type" value="Genomic_DNA"/>
</dbReference>
<dbReference type="InterPro" id="IPR038081">
    <property type="entry name" value="CalX-like_sf"/>
</dbReference>
<feature type="domain" description="Peptidoglycan binding-like" evidence="6">
    <location>
        <begin position="118"/>
        <end position="158"/>
    </location>
</feature>
<dbReference type="SUPFAM" id="SSF47090">
    <property type="entry name" value="PGBD-like"/>
    <property type="match status" value="1"/>
</dbReference>
<dbReference type="InterPro" id="IPR036365">
    <property type="entry name" value="PGBD-like_sf"/>
</dbReference>
<gene>
    <name evidence="8" type="ORF">UFOPK4422_01092</name>
</gene>
<evidence type="ECO:0000256" key="2">
    <source>
        <dbReference type="ARBA" id="ARBA00022729"/>
    </source>
</evidence>
<dbReference type="PANTHER" id="PTHR32347:SF23">
    <property type="entry name" value="BLL5650 PROTEIN"/>
    <property type="match status" value="1"/>
</dbReference>
<evidence type="ECO:0000259" key="6">
    <source>
        <dbReference type="Pfam" id="PF01471"/>
    </source>
</evidence>
<keyword evidence="4" id="KW-0106">Calcium</keyword>
<sequence>MFTTKRIILAGGLVALIGAALLVFNGSGEGGSSNNILITPRAVERRDLSDVLTVSGEVRRDETKKINSAVDGKVSQISVEDGDTVEAGDGVFALDGRTAVAVAGDFSFYRELSVGSVGPDVKQLETILNDNGYSISSVDSLFTEQTRSALARWQFDRGYSGSANESDETVTVSLSSNSAAYSVGRANTAAFVVTPSVPSGTGSTFRGAPATKPTLTVSASSNSVIEGDPVTFTVTSDISLLTDLTVALTIGGSAAGGDDIANDDDYEEILTNIVLPAGELTVSVTSVVFVDSVIEDEEDITFAIAQQFGDDTSYLSGAVKSVRVVIAANGSDLKPLLTVKASGEAIDEGSSVTFTVRTSVKSNRDIRFNVTLSGNAESDIDYLTPDSDVYTINAGNESVDIDIQIRRDDAVELDEDLIFTITGDVPPVGKNKRYYLGSNVKSTVVIQSGDLPELTLIGGSAIAEGRSGSFRIVSDAPVTEDTSVNYQVSGTATNGQDFRVLSGTVIMKAGSSSVTVLIDTINDDVVFLPSDMLVAQWPARIGKVEVDEGEFVLQGNVVLSLTEPEFTITMKVSPTDRAELVVGQGVSVDLKVGGQILPGVITELGDSATVGPGGEEQYEGTVSVTGAFDAVDGATVSIDVTLAEALQVLAVPVASVLRSADGDQVRVVNDQGTITRLNVTIGLIDGEWVEIKEGLLGDELIIVDIVSGSAAEAP</sequence>
<keyword evidence="3" id="KW-0677">Repeat</keyword>
<dbReference type="Pfam" id="PF01471">
    <property type="entry name" value="PG_binding_1"/>
    <property type="match status" value="1"/>
</dbReference>
<reference evidence="8" key="1">
    <citation type="submission" date="2020-05" db="EMBL/GenBank/DDBJ databases">
        <authorList>
            <person name="Chiriac C."/>
            <person name="Salcher M."/>
            <person name="Ghai R."/>
            <person name="Kavagutti S V."/>
        </authorList>
    </citation>
    <scope>NUCLEOTIDE SEQUENCE</scope>
</reference>
<dbReference type="Gene3D" id="2.60.40.2030">
    <property type="match status" value="3"/>
</dbReference>
<feature type="domain" description="Calx-beta" evidence="7">
    <location>
        <begin position="242"/>
        <end position="312"/>
    </location>
</feature>
<dbReference type="Pfam" id="PF03160">
    <property type="entry name" value="Calx-beta"/>
    <property type="match status" value="3"/>
</dbReference>